<dbReference type="Gene3D" id="3.40.50.300">
    <property type="entry name" value="P-loop containing nucleotide triphosphate hydrolases"/>
    <property type="match status" value="1"/>
</dbReference>
<comment type="caution">
    <text evidence="3">The sequence shown here is derived from an EMBL/GenBank/DDBJ whole genome shotgun (WGS) entry which is preliminary data.</text>
</comment>
<dbReference type="GO" id="GO:0005524">
    <property type="term" value="F:ATP binding"/>
    <property type="evidence" value="ECO:0007669"/>
    <property type="project" value="InterPro"/>
</dbReference>
<dbReference type="SUPFAM" id="SSF52540">
    <property type="entry name" value="P-loop containing nucleoside triphosphate hydrolases"/>
    <property type="match status" value="1"/>
</dbReference>
<gene>
    <name evidence="3" type="ORF">CAFE_11250</name>
</gene>
<dbReference type="PANTHER" id="PTHR41313:SF1">
    <property type="entry name" value="DNA METHYLASE ADENINE-SPECIFIC DOMAIN-CONTAINING PROTEIN"/>
    <property type="match status" value="1"/>
</dbReference>
<dbReference type="InterPro" id="IPR027417">
    <property type="entry name" value="P-loop_NTPase"/>
</dbReference>
<dbReference type="InterPro" id="IPR014001">
    <property type="entry name" value="Helicase_ATP-bd"/>
</dbReference>
<dbReference type="SMART" id="SM00487">
    <property type="entry name" value="DEXDc"/>
    <property type="match status" value="1"/>
</dbReference>
<dbReference type="SUPFAM" id="SSF53335">
    <property type="entry name" value="S-adenosyl-L-methionine-dependent methyltransferases"/>
    <property type="match status" value="1"/>
</dbReference>
<keyword evidence="4" id="KW-1185">Reference proteome</keyword>
<dbReference type="EMBL" id="VWXL01000029">
    <property type="protein sequence ID" value="MVB10436.1"/>
    <property type="molecule type" value="Genomic_DNA"/>
</dbReference>
<reference evidence="3 4" key="1">
    <citation type="submission" date="2019-09" db="EMBL/GenBank/DDBJ databases">
        <title>Genome sequence of Clostridium sp. EA1.</title>
        <authorList>
            <person name="Poehlein A."/>
            <person name="Bengelsdorf F.R."/>
            <person name="Daniel R."/>
        </authorList>
    </citation>
    <scope>NUCLEOTIDE SEQUENCE [LARGE SCALE GENOMIC DNA]</scope>
    <source>
        <strain evidence="3 4">EA1</strain>
    </source>
</reference>
<feature type="domain" description="Helicase ATP-binding" evidence="2">
    <location>
        <begin position="1450"/>
        <end position="1689"/>
    </location>
</feature>
<dbReference type="PANTHER" id="PTHR41313">
    <property type="entry name" value="ADENINE-SPECIFIC METHYLTRANSFERASE"/>
    <property type="match status" value="1"/>
</dbReference>
<organism evidence="3 4">
    <name type="scientific">Caproicibacter fermentans</name>
    <dbReference type="NCBI Taxonomy" id="2576756"/>
    <lineage>
        <taxon>Bacteria</taxon>
        <taxon>Bacillati</taxon>
        <taxon>Bacillota</taxon>
        <taxon>Clostridia</taxon>
        <taxon>Eubacteriales</taxon>
        <taxon>Acutalibacteraceae</taxon>
        <taxon>Caproicibacter</taxon>
    </lineage>
</organism>
<dbReference type="InterPro" id="IPR029063">
    <property type="entry name" value="SAM-dependent_MTases_sf"/>
</dbReference>
<dbReference type="Pfam" id="PF04851">
    <property type="entry name" value="ResIII"/>
    <property type="match status" value="1"/>
</dbReference>
<dbReference type="Proteomes" id="UP000469440">
    <property type="component" value="Unassembled WGS sequence"/>
</dbReference>
<protein>
    <recommendedName>
        <fullName evidence="2">Helicase ATP-binding domain-containing protein</fullName>
    </recommendedName>
</protein>
<dbReference type="CDD" id="cd02440">
    <property type="entry name" value="AdoMet_MTases"/>
    <property type="match status" value="1"/>
</dbReference>
<dbReference type="GO" id="GO:0016787">
    <property type="term" value="F:hydrolase activity"/>
    <property type="evidence" value="ECO:0007669"/>
    <property type="project" value="InterPro"/>
</dbReference>
<evidence type="ECO:0000313" key="4">
    <source>
        <dbReference type="Proteomes" id="UP000469440"/>
    </source>
</evidence>
<sequence length="1705" mass="192913">MELIAQSKAEAKAPAFLFAGVNDTVVDRILSSGGSEINSPLRIYAQYQEGRSAEKIAQFLKKEYGQGGKGFTINGAPYSLWFNETGITVGSGQSALHSGDQSHLTWEETEKRIRTLVERGRLLPAEHFAEARENEFHELAVNLWYLRQNFSEVAVQNDFLPTIGEMFFHRGGFPENVAEIYDTLKTADGLSTVASEMQNFCDAYRQNHDLLRFHYHRPSEALEKLKLLQKPAVTFSSSPAFSEERPTFITQDELDKYFTKDKDYSEARINLYIFFRTHMSRKEKQDFLKHFYGDGGSGDRICDTWHDSKGLKIERSDRDGKYASVFLKWPKVEQRISDLIALGQFMTPEDIANIPDFERKVLARKVDSFFYYAQIDCPYEPEDFGIGWKNALSMLRDPEQTEQLLSLLKNSIPNLSSEMRGYEECLAAYRDLTAYQAGTYTLLTPSADTSNVLKANNGQLSFQTSTEPKEEAKHTPALAEPSSSPQYVPELSDVPGYLDLRLEYPNHIIGIQSGDLILFFGKDAEAAAPALETKVLTFDIPELGETPVTGYSLGWAAAGETLLLHGHSVTFAKPSADGYELIKSLEVSDYIPLGIKLEEDGRIFTIESINYDTGSVSLQDNTFVDNTGFPIFRVETVRTVREWVLEQNKIDTEQQIETGTALNGEYFSVVPKPQNFRITNDDLGAGGPKVKYRFNIAAIQTLRMIEFENRTATPEEQETLSRYVGWGGIPQAFDEKNDSWSKEYAELKELLTGEEYAAARASVLNAHYTSPTVINGIYSTLERFGFHTGNILEPACGVGNFFGLIPGSMEKSKLYGVELDSITGRIAHQLYPKANITVNGFEKTEFPDDFFDLMVGNVPFGGYQLADRRYDRYKFQIHDYFIAKSLDKVRPGGVMAFLTSKGTMDKQNQDVRRYIAQRAELLGAVRLPNTAFLKNAGTEVTSDILFFQKRDRLSFEEPNWLEIGTTEDGVPVNRYFLEHPEMMLGTMAFSSRMYGNEKETTCNPLEGVDFEEQLRAALSFVIVPNQETLAVDDLLSEERKDNAEREPIPADPDVRNFSYTLVTNSLYFRENSVMNPVDLPTVTLERVRGMVKLRDCTRKLIDQQLHGADDMEIQASQKQLNTLYDSFTKKYGLINSTGNRRAFDQDSSYSLLCSLEIIDEDGNLERKADMFTKRTIRQQTVVTSVETASEALTVSLSERAGVDLDYMQQLTGFSQDKIISDLQGVIFQDPKAEIASRFQWVTADEYLSGNVRKKLEIAREAAKRNPEFSINVAALEKIQPKELTASEISVRLGANWIEPEYIDQFLYKTFETPLSLQNEKGIRTRYSPVSGVWNISGKGSDSWNNVQVYTTYGTSRINAYKILEDTLNMKAVKVFDKKIGPDGKEHQELNPKETTLAQQKQDAIKEAFQNWIWSDPERRENLCKKYNVLFNSTRPREYDGSHLTFPGMNPEIKLMPHQLGAVAHVLYGHNALLAHCVGAGKTYEMIAAAMETKRLGLCSKSLFVVPNHLTEQWGGDFLRLYPGANILVATKKDFEPARRRKFCARIATGNFDAVIVGFTQFEKIPVSKERQVLMIQGQIEDIEFAIDQAKEEKGENFTVKQMEKTRKSLEARLERLNDDSRKDDVVTFEELGVDRLFVDEADNYKNLFLYTKMRNVAGIGQTEAQKSSDMFMKCRYMDDLTGGKGIVFATGTPVSNSMTELYVRP</sequence>
<dbReference type="Gene3D" id="3.40.50.150">
    <property type="entry name" value="Vaccinia Virus protein VP39"/>
    <property type="match status" value="1"/>
</dbReference>
<accession>A0A6N8HX99</accession>
<evidence type="ECO:0000256" key="1">
    <source>
        <dbReference type="SAM" id="MobiDB-lite"/>
    </source>
</evidence>
<dbReference type="InterPro" id="IPR052933">
    <property type="entry name" value="DNA_Protect_Modify"/>
</dbReference>
<dbReference type="GO" id="GO:0003677">
    <property type="term" value="F:DNA binding"/>
    <property type="evidence" value="ECO:0007669"/>
    <property type="project" value="InterPro"/>
</dbReference>
<feature type="region of interest" description="Disordered" evidence="1">
    <location>
        <begin position="461"/>
        <end position="488"/>
    </location>
</feature>
<proteinExistence type="predicted"/>
<dbReference type="InterPro" id="IPR006935">
    <property type="entry name" value="Helicase/UvrB_N"/>
</dbReference>
<name>A0A6N8HX99_9FIRM</name>
<evidence type="ECO:0000259" key="2">
    <source>
        <dbReference type="SMART" id="SM00487"/>
    </source>
</evidence>
<evidence type="ECO:0000313" key="3">
    <source>
        <dbReference type="EMBL" id="MVB10436.1"/>
    </source>
</evidence>
<dbReference type="OrthoDB" id="9815272at2"/>